<dbReference type="EMBL" id="MDYM01000001">
    <property type="protein sequence ID" value="OQD70757.1"/>
    <property type="molecule type" value="Genomic_DNA"/>
</dbReference>
<evidence type="ECO:0000313" key="3">
    <source>
        <dbReference type="Proteomes" id="UP000191408"/>
    </source>
</evidence>
<dbReference type="STRING" id="60169.A0A1V6P1V1"/>
<feature type="region of interest" description="Disordered" evidence="1">
    <location>
        <begin position="119"/>
        <end position="142"/>
    </location>
</feature>
<feature type="region of interest" description="Disordered" evidence="1">
    <location>
        <begin position="1"/>
        <end position="90"/>
    </location>
</feature>
<reference evidence="3" key="1">
    <citation type="journal article" date="2017" name="Nat. Microbiol.">
        <title>Global analysis of biosynthetic gene clusters reveals vast potential of secondary metabolite production in Penicillium species.</title>
        <authorList>
            <person name="Nielsen J.C."/>
            <person name="Grijseels S."/>
            <person name="Prigent S."/>
            <person name="Ji B."/>
            <person name="Dainat J."/>
            <person name="Nielsen K.F."/>
            <person name="Frisvad J.C."/>
            <person name="Workman M."/>
            <person name="Nielsen J."/>
        </authorList>
    </citation>
    <scope>NUCLEOTIDE SEQUENCE [LARGE SCALE GENOMIC DNA]</scope>
    <source>
        <strain evidence="3">IBT 4502</strain>
    </source>
</reference>
<protein>
    <submittedName>
        <fullName evidence="2">Uncharacterized protein</fullName>
    </submittedName>
</protein>
<proteinExistence type="predicted"/>
<sequence length="503" mass="56391">MGSTTTTETSTKRRGRVVAEAPTRIMPSRKAKSQSKSPTEVMSQGSRSQGRKRRKTSDDTANSKKRRIAQASQVEAEYVPSANDLISDNPRDENFTIDTLLPDLATSYVGRFKSPTAPVRAKRKPWPRQSSPLIDPDQLPPGWSMTEPDLDPDDVDAQIERCHVRIKENIMPHIFSHRLKGLEISQAERIALAESEPGNHSLDVLRRLEVLRSIEVQLQSSDNFNQLPNVIALLQAYRGGLLHWNIGLVTYWFEGVQLCEPRPFNWDEFEVLNAHHSGKRGFWMEGLVGPGPSHSLVAVGLRGYLPPQGFFVRTYTVAIRVPGLRWYAELDFLHDTGAGMMSLYEGDLQNIMGRSANEPTVMGLNASIIADGSRMISPVVELEVTILDNQRRRMTKWVRVQCQVYRGWCRDSDVRLDGPWLRQMLYTGSAPRDNDMLWVANTHAEIVHAIPDTGHSRRLPSLIPATVPLAPGGRASMMPRGQPGADADPPAVLHRKMPRVSPW</sequence>
<dbReference type="Proteomes" id="UP000191408">
    <property type="component" value="Unassembled WGS sequence"/>
</dbReference>
<keyword evidence="3" id="KW-1185">Reference proteome</keyword>
<comment type="caution">
    <text evidence="2">The sequence shown here is derived from an EMBL/GenBank/DDBJ whole genome shotgun (WGS) entry which is preliminary data.</text>
</comment>
<evidence type="ECO:0000256" key="1">
    <source>
        <dbReference type="SAM" id="MobiDB-lite"/>
    </source>
</evidence>
<dbReference type="AlphaFoldDB" id="A0A1V6P1V1"/>
<evidence type="ECO:0000313" key="2">
    <source>
        <dbReference type="EMBL" id="OQD70757.1"/>
    </source>
</evidence>
<dbReference type="OrthoDB" id="4336174at2759"/>
<name>A0A1V6P1V1_PENPO</name>
<accession>A0A1V6P1V1</accession>
<feature type="region of interest" description="Disordered" evidence="1">
    <location>
        <begin position="478"/>
        <end position="503"/>
    </location>
</feature>
<organism evidence="2 3">
    <name type="scientific">Penicillium polonicum</name>
    <dbReference type="NCBI Taxonomy" id="60169"/>
    <lineage>
        <taxon>Eukaryota</taxon>
        <taxon>Fungi</taxon>
        <taxon>Dikarya</taxon>
        <taxon>Ascomycota</taxon>
        <taxon>Pezizomycotina</taxon>
        <taxon>Eurotiomycetes</taxon>
        <taxon>Eurotiomycetidae</taxon>
        <taxon>Eurotiales</taxon>
        <taxon>Aspergillaceae</taxon>
        <taxon>Penicillium</taxon>
    </lineage>
</organism>
<gene>
    <name evidence="2" type="ORF">PENPOL_c001G04858</name>
</gene>
<feature type="compositionally biased region" description="Basic residues" evidence="1">
    <location>
        <begin position="493"/>
        <end position="503"/>
    </location>
</feature>